<dbReference type="Proteomes" id="UP000007812">
    <property type="component" value="Chromosome"/>
</dbReference>
<keyword evidence="2" id="KW-0169">Cobalamin biosynthesis</keyword>
<dbReference type="eggNOG" id="arCOG00648">
    <property type="taxonomic scope" value="Archaea"/>
</dbReference>
<dbReference type="SUPFAM" id="SSF53790">
    <property type="entry name" value="Tetrapyrrole methylase"/>
    <property type="match status" value="1"/>
</dbReference>
<sequence>MNLYGIGIGPGDPELITLKALKMIRKVDAIVVPVSSLKLTYNAVKPYLGGKEVIEFNLPVRRDRSEYRKLADSISSYREVAYVTLGDPAFYSSLYRLSEHVSVAEVVPGISSFSWCSALHKIPIGLGDEKVLISPGNLDGSYKADTFVFMKGETEAPIKCGNGYFTVSIKRSAQSRNG</sequence>
<dbReference type="Gene3D" id="3.40.1010.10">
    <property type="entry name" value="Cobalt-precorrin-4 Transmethylase, Domain 1"/>
    <property type="match status" value="1"/>
</dbReference>
<dbReference type="KEGG" id="mcn:Mcup_1411"/>
<dbReference type="OrthoDB" id="23546at2157"/>
<reference evidence="4 5" key="1">
    <citation type="journal article" date="2011" name="J. Bacteriol.">
        <title>Complete genome sequence of Metallosphaera cuprina, a metal sulfide-oxidizing archaeon from a hot spring.</title>
        <authorList>
            <person name="Liu L.J."/>
            <person name="You X.Y."/>
            <person name="Zheng H."/>
            <person name="Wang S."/>
            <person name="Jiang C.Y."/>
            <person name="Liu S.J."/>
        </authorList>
    </citation>
    <scope>NUCLEOTIDE SEQUENCE [LARGE SCALE GENOMIC DNA]</scope>
    <source>
        <strain evidence="4 5">Ar-4</strain>
    </source>
</reference>
<keyword evidence="4" id="KW-0808">Transferase</keyword>
<organism evidence="4 5">
    <name type="scientific">Metallosphaera cuprina (strain Ar-4)</name>
    <dbReference type="NCBI Taxonomy" id="1006006"/>
    <lineage>
        <taxon>Archaea</taxon>
        <taxon>Thermoproteota</taxon>
        <taxon>Thermoprotei</taxon>
        <taxon>Sulfolobales</taxon>
        <taxon>Sulfolobaceae</taxon>
        <taxon>Metallosphaera</taxon>
    </lineage>
</organism>
<dbReference type="CDD" id="cd11645">
    <property type="entry name" value="Precorrin_2_C20_MT"/>
    <property type="match status" value="1"/>
</dbReference>
<evidence type="ECO:0000256" key="1">
    <source>
        <dbReference type="ARBA" id="ARBA00004953"/>
    </source>
</evidence>
<dbReference type="HOGENOM" id="CLU_076014_2_0_2"/>
<evidence type="ECO:0000256" key="2">
    <source>
        <dbReference type="ARBA" id="ARBA00022573"/>
    </source>
</evidence>
<evidence type="ECO:0000313" key="5">
    <source>
        <dbReference type="Proteomes" id="UP000007812"/>
    </source>
</evidence>
<accession>F4FYL6</accession>
<feature type="domain" description="Tetrapyrrole methylase" evidence="3">
    <location>
        <begin position="3"/>
        <end position="152"/>
    </location>
</feature>
<comment type="pathway">
    <text evidence="1">Cofactor biosynthesis; adenosylcobalamin biosynthesis.</text>
</comment>
<dbReference type="AlphaFoldDB" id="F4FYL6"/>
<dbReference type="GeneID" id="10493600"/>
<name>F4FYL6_METCR</name>
<dbReference type="RefSeq" id="WP_013738012.1">
    <property type="nucleotide sequence ID" value="NC_015435.1"/>
</dbReference>
<dbReference type="InterPro" id="IPR014777">
    <property type="entry name" value="4pyrrole_Mease_sub1"/>
</dbReference>
<dbReference type="PATRIC" id="fig|1006006.8.peg.1405"/>
<dbReference type="InterPro" id="IPR000878">
    <property type="entry name" value="4pyrrol_Mease"/>
</dbReference>
<dbReference type="Pfam" id="PF00590">
    <property type="entry name" value="TP_methylase"/>
    <property type="match status" value="1"/>
</dbReference>
<dbReference type="PANTHER" id="PTHR43467">
    <property type="entry name" value="COBALT-PRECORRIN-2 C(20)-METHYLTRANSFERASE"/>
    <property type="match status" value="1"/>
</dbReference>
<keyword evidence="5" id="KW-1185">Reference proteome</keyword>
<dbReference type="GO" id="GO:0009236">
    <property type="term" value="P:cobalamin biosynthetic process"/>
    <property type="evidence" value="ECO:0007669"/>
    <property type="project" value="UniProtKB-KW"/>
</dbReference>
<protein>
    <submittedName>
        <fullName evidence="4">Uroporphyrin-III C/tetrapyrrole methyltransferase</fullName>
    </submittedName>
</protein>
<gene>
    <name evidence="4" type="ordered locus">Mcup_1411</name>
</gene>
<dbReference type="GO" id="GO:0030788">
    <property type="term" value="F:precorrin-2 C20-methyltransferase activity"/>
    <property type="evidence" value="ECO:0007669"/>
    <property type="project" value="InterPro"/>
</dbReference>
<dbReference type="InterPro" id="IPR012382">
    <property type="entry name" value="CobI/CbiL"/>
</dbReference>
<dbReference type="PANTHER" id="PTHR43467:SF2">
    <property type="entry name" value="COBALT-PRECORRIN-2 C(20)-METHYLTRANSFERASE"/>
    <property type="match status" value="1"/>
</dbReference>
<dbReference type="InterPro" id="IPR035996">
    <property type="entry name" value="4pyrrol_Methylase_sf"/>
</dbReference>
<dbReference type="STRING" id="1006006.Mcup_1411"/>
<evidence type="ECO:0000313" key="4">
    <source>
        <dbReference type="EMBL" id="AEB95514.1"/>
    </source>
</evidence>
<evidence type="ECO:0000259" key="3">
    <source>
        <dbReference type="Pfam" id="PF00590"/>
    </source>
</evidence>
<proteinExistence type="predicted"/>
<dbReference type="EMBL" id="CP002656">
    <property type="protein sequence ID" value="AEB95514.1"/>
    <property type="molecule type" value="Genomic_DNA"/>
</dbReference>
<dbReference type="GO" id="GO:0032259">
    <property type="term" value="P:methylation"/>
    <property type="evidence" value="ECO:0007669"/>
    <property type="project" value="UniProtKB-KW"/>
</dbReference>
<keyword evidence="4" id="KW-0489">Methyltransferase</keyword>